<proteinExistence type="inferred from homology"/>
<dbReference type="EMBL" id="CADILG010000005">
    <property type="protein sequence ID" value="CAB3840003.1"/>
    <property type="molecule type" value="Genomic_DNA"/>
</dbReference>
<dbReference type="RefSeq" id="WP_254595804.1">
    <property type="nucleotide sequence ID" value="NZ_CADILG010000005.1"/>
</dbReference>
<evidence type="ECO:0000256" key="1">
    <source>
        <dbReference type="ARBA" id="ARBA00004651"/>
    </source>
</evidence>
<dbReference type="PANTHER" id="PTHR30151:SF20">
    <property type="entry name" value="ABC TRANSPORTER PERMEASE PROTEIN HI_0355-RELATED"/>
    <property type="match status" value="1"/>
</dbReference>
<feature type="transmembrane region" description="Helical" evidence="7">
    <location>
        <begin position="88"/>
        <end position="106"/>
    </location>
</feature>
<accession>A0A6S7DNG3</accession>
<evidence type="ECO:0000313" key="10">
    <source>
        <dbReference type="Proteomes" id="UP000494117"/>
    </source>
</evidence>
<gene>
    <name evidence="9" type="primary">ribX_2</name>
    <name evidence="9" type="ORF">LMG26858_01146</name>
</gene>
<evidence type="ECO:0000256" key="4">
    <source>
        <dbReference type="ARBA" id="ARBA00022692"/>
    </source>
</evidence>
<dbReference type="Gene3D" id="1.10.3720.10">
    <property type="entry name" value="MetI-like"/>
    <property type="match status" value="1"/>
</dbReference>
<reference evidence="9 10" key="1">
    <citation type="submission" date="2020-04" db="EMBL/GenBank/DDBJ databases">
        <authorList>
            <person name="De Canck E."/>
        </authorList>
    </citation>
    <scope>NUCLEOTIDE SEQUENCE [LARGE SCALE GENOMIC DNA]</scope>
    <source>
        <strain evidence="9 10">LMG 26858</strain>
    </source>
</reference>
<dbReference type="Proteomes" id="UP000494117">
    <property type="component" value="Unassembled WGS sequence"/>
</dbReference>
<evidence type="ECO:0000259" key="8">
    <source>
        <dbReference type="PROSITE" id="PS50928"/>
    </source>
</evidence>
<feature type="domain" description="ABC transmembrane type-1" evidence="8">
    <location>
        <begin position="81"/>
        <end position="265"/>
    </location>
</feature>
<dbReference type="SUPFAM" id="SSF161098">
    <property type="entry name" value="MetI-like"/>
    <property type="match status" value="1"/>
</dbReference>
<evidence type="ECO:0000256" key="7">
    <source>
        <dbReference type="RuleBase" id="RU363032"/>
    </source>
</evidence>
<feature type="transmembrane region" description="Helical" evidence="7">
    <location>
        <begin position="28"/>
        <end position="46"/>
    </location>
</feature>
<keyword evidence="6 7" id="KW-0472">Membrane</keyword>
<sequence length="274" mass="29393">MTAGTTMKAKAQPQVPAVPRMPGKIRHALGSATPSIVLVLIILAGWEACVRILQVPAFVVPAPADIAAVLVERQAELFQASLVTGAEILYGFLYSCVVGIAIALLVDRYAWFGRASYPLIVLFQNVPKIALAPLLILWFGYDLLPKIALIVIMAFFPVTLNMLVGLRSADANLVALLRSIGATPNQILRQVKIPASLPALMAGMKVAITLSVIGAIVGEFVGASAGLGYMIQFASSQMETALVFAALVQISVLGVFFYYVIEFIEHRFLGWATH</sequence>
<dbReference type="AlphaFoldDB" id="A0A6S7DNG3"/>
<feature type="transmembrane region" description="Helical" evidence="7">
    <location>
        <begin position="118"/>
        <end position="141"/>
    </location>
</feature>
<feature type="transmembrane region" description="Helical" evidence="7">
    <location>
        <begin position="147"/>
        <end position="166"/>
    </location>
</feature>
<evidence type="ECO:0000256" key="6">
    <source>
        <dbReference type="ARBA" id="ARBA00023136"/>
    </source>
</evidence>
<dbReference type="GO" id="GO:0005886">
    <property type="term" value="C:plasma membrane"/>
    <property type="evidence" value="ECO:0007669"/>
    <property type="project" value="UniProtKB-SubCell"/>
</dbReference>
<evidence type="ECO:0000313" key="9">
    <source>
        <dbReference type="EMBL" id="CAB3840003.1"/>
    </source>
</evidence>
<dbReference type="InterPro" id="IPR035906">
    <property type="entry name" value="MetI-like_sf"/>
</dbReference>
<keyword evidence="5 7" id="KW-1133">Transmembrane helix</keyword>
<protein>
    <submittedName>
        <fullName evidence="9">Riboflavin transport system permease protein RibX</fullName>
    </submittedName>
</protein>
<keyword evidence="2 7" id="KW-0813">Transport</keyword>
<comment type="similarity">
    <text evidence="7">Belongs to the binding-protein-dependent transport system permease family.</text>
</comment>
<keyword evidence="3" id="KW-1003">Cell membrane</keyword>
<dbReference type="GO" id="GO:0055085">
    <property type="term" value="P:transmembrane transport"/>
    <property type="evidence" value="ECO:0007669"/>
    <property type="project" value="InterPro"/>
</dbReference>
<dbReference type="PANTHER" id="PTHR30151">
    <property type="entry name" value="ALKANE SULFONATE ABC TRANSPORTER-RELATED, MEMBRANE SUBUNIT"/>
    <property type="match status" value="1"/>
</dbReference>
<keyword evidence="4 7" id="KW-0812">Transmembrane</keyword>
<feature type="transmembrane region" description="Helical" evidence="7">
    <location>
        <begin position="241"/>
        <end position="261"/>
    </location>
</feature>
<keyword evidence="10" id="KW-1185">Reference proteome</keyword>
<evidence type="ECO:0000256" key="5">
    <source>
        <dbReference type="ARBA" id="ARBA00022989"/>
    </source>
</evidence>
<dbReference type="InterPro" id="IPR000515">
    <property type="entry name" value="MetI-like"/>
</dbReference>
<dbReference type="PROSITE" id="PS50928">
    <property type="entry name" value="ABC_TM1"/>
    <property type="match status" value="1"/>
</dbReference>
<comment type="subcellular location">
    <subcellularLocation>
        <location evidence="1 7">Cell membrane</location>
        <topology evidence="1 7">Multi-pass membrane protein</topology>
    </subcellularLocation>
</comment>
<evidence type="ECO:0000256" key="3">
    <source>
        <dbReference type="ARBA" id="ARBA00022475"/>
    </source>
</evidence>
<organism evidence="9 10">
    <name type="scientific">Achromobacter anxifer</name>
    <dbReference type="NCBI Taxonomy" id="1287737"/>
    <lineage>
        <taxon>Bacteria</taxon>
        <taxon>Pseudomonadati</taxon>
        <taxon>Pseudomonadota</taxon>
        <taxon>Betaproteobacteria</taxon>
        <taxon>Burkholderiales</taxon>
        <taxon>Alcaligenaceae</taxon>
        <taxon>Achromobacter</taxon>
    </lineage>
</organism>
<name>A0A6S7DNG3_9BURK</name>
<dbReference type="Pfam" id="PF00528">
    <property type="entry name" value="BPD_transp_1"/>
    <property type="match status" value="1"/>
</dbReference>
<evidence type="ECO:0000256" key="2">
    <source>
        <dbReference type="ARBA" id="ARBA00022448"/>
    </source>
</evidence>
<feature type="transmembrane region" description="Helical" evidence="7">
    <location>
        <begin position="206"/>
        <end position="229"/>
    </location>
</feature>